<dbReference type="EC" id="2.7.1.11" evidence="4"/>
<evidence type="ECO:0000256" key="1">
    <source>
        <dbReference type="ARBA" id="ARBA00001946"/>
    </source>
</evidence>
<evidence type="ECO:0000256" key="5">
    <source>
        <dbReference type="ARBA" id="ARBA00022490"/>
    </source>
</evidence>
<dbReference type="Proteomes" id="UP001210925">
    <property type="component" value="Unassembled WGS sequence"/>
</dbReference>
<dbReference type="NCBIfam" id="TIGR02478">
    <property type="entry name" value="6PF1K_euk"/>
    <property type="match status" value="1"/>
</dbReference>
<comment type="cofactor">
    <cofactor evidence="1">
        <name>Mg(2+)</name>
        <dbReference type="ChEBI" id="CHEBI:18420"/>
    </cofactor>
</comment>
<evidence type="ECO:0000256" key="13">
    <source>
        <dbReference type="ARBA" id="ARBA00023152"/>
    </source>
</evidence>
<dbReference type="EMBL" id="JADGKB010000030">
    <property type="protein sequence ID" value="KAJ3258181.1"/>
    <property type="molecule type" value="Genomic_DNA"/>
</dbReference>
<accession>A0AAD5Y3T1</accession>
<evidence type="ECO:0000256" key="11">
    <source>
        <dbReference type="ARBA" id="ARBA00022840"/>
    </source>
</evidence>
<dbReference type="PANTHER" id="PTHR13697">
    <property type="entry name" value="PHOSPHOFRUCTOKINASE"/>
    <property type="match status" value="1"/>
</dbReference>
<dbReference type="GO" id="GO:0070095">
    <property type="term" value="F:fructose-6-phosphate binding"/>
    <property type="evidence" value="ECO:0007669"/>
    <property type="project" value="TreeGrafter"/>
</dbReference>
<dbReference type="GO" id="GO:0005945">
    <property type="term" value="C:6-phosphofructokinase complex"/>
    <property type="evidence" value="ECO:0007669"/>
    <property type="project" value="TreeGrafter"/>
</dbReference>
<evidence type="ECO:0000256" key="3">
    <source>
        <dbReference type="ARBA" id="ARBA00004679"/>
    </source>
</evidence>
<dbReference type="AlphaFoldDB" id="A0AAD5Y3T1"/>
<proteinExistence type="predicted"/>
<keyword evidence="12" id="KW-0460">Magnesium</keyword>
<dbReference type="InterPro" id="IPR009161">
    <property type="entry name" value="6-Pfructokinase_euk"/>
</dbReference>
<dbReference type="GO" id="GO:0005739">
    <property type="term" value="C:mitochondrion"/>
    <property type="evidence" value="ECO:0007669"/>
    <property type="project" value="TreeGrafter"/>
</dbReference>
<evidence type="ECO:0000256" key="14">
    <source>
        <dbReference type="ARBA" id="ARBA00048070"/>
    </source>
</evidence>
<dbReference type="GO" id="GO:0003872">
    <property type="term" value="F:6-phosphofructokinase activity"/>
    <property type="evidence" value="ECO:0007669"/>
    <property type="project" value="UniProtKB-EC"/>
</dbReference>
<evidence type="ECO:0000256" key="7">
    <source>
        <dbReference type="ARBA" id="ARBA00022679"/>
    </source>
</evidence>
<dbReference type="PROSITE" id="PS00433">
    <property type="entry name" value="PHOSPHOFRUCTOKINASE"/>
    <property type="match status" value="1"/>
</dbReference>
<keyword evidence="13" id="KW-0324">Glycolysis</keyword>
<evidence type="ECO:0000256" key="6">
    <source>
        <dbReference type="ARBA" id="ARBA00022533"/>
    </source>
</evidence>
<dbReference type="SUPFAM" id="SSF53784">
    <property type="entry name" value="Phosphofructokinase"/>
    <property type="match status" value="2"/>
</dbReference>
<dbReference type="PRINTS" id="PR00476">
    <property type="entry name" value="PHFRCTKINASE"/>
</dbReference>
<name>A0AAD5Y3T1_9FUNG</name>
<dbReference type="InterPro" id="IPR000023">
    <property type="entry name" value="Phosphofructokinase_dom"/>
</dbReference>
<feature type="domain" description="Phosphofructokinase" evidence="15">
    <location>
        <begin position="50"/>
        <end position="371"/>
    </location>
</feature>
<comment type="pathway">
    <text evidence="3">Carbohydrate degradation; glycolysis; D-glyceraldehyde 3-phosphate and glycerone phosphate from D-glucose: step 3/4.</text>
</comment>
<dbReference type="Gene3D" id="3.40.50.450">
    <property type="match status" value="2"/>
</dbReference>
<evidence type="ECO:0000256" key="2">
    <source>
        <dbReference type="ARBA" id="ARBA00004496"/>
    </source>
</evidence>
<comment type="subcellular location">
    <subcellularLocation>
        <location evidence="2">Cytoplasm</location>
    </subcellularLocation>
</comment>
<gene>
    <name evidence="16" type="primary">PFK1_1</name>
    <name evidence="16" type="ORF">HK103_003999</name>
</gene>
<evidence type="ECO:0000256" key="9">
    <source>
        <dbReference type="ARBA" id="ARBA00022741"/>
    </source>
</evidence>
<keyword evidence="9" id="KW-0547">Nucleotide-binding</keyword>
<keyword evidence="17" id="KW-1185">Reference proteome</keyword>
<reference evidence="16" key="1">
    <citation type="submission" date="2020-05" db="EMBL/GenBank/DDBJ databases">
        <title>Phylogenomic resolution of chytrid fungi.</title>
        <authorList>
            <person name="Stajich J.E."/>
            <person name="Amses K."/>
            <person name="Simmons R."/>
            <person name="Seto K."/>
            <person name="Myers J."/>
            <person name="Bonds A."/>
            <person name="Quandt C.A."/>
            <person name="Barry K."/>
            <person name="Liu P."/>
            <person name="Grigoriev I."/>
            <person name="Longcore J.E."/>
            <person name="James T.Y."/>
        </authorList>
    </citation>
    <scope>NUCLEOTIDE SEQUENCE</scope>
    <source>
        <strain evidence="16">PLAUS21</strain>
    </source>
</reference>
<protein>
    <recommendedName>
        <fullName evidence="4">6-phosphofructokinase</fullName>
        <ecNumber evidence="4">2.7.1.11</ecNumber>
    </recommendedName>
</protein>
<dbReference type="PANTHER" id="PTHR13697:SF4">
    <property type="entry name" value="ATP-DEPENDENT 6-PHOSPHOFRUCTOKINASE"/>
    <property type="match status" value="1"/>
</dbReference>
<comment type="caution">
    <text evidence="16">The sequence shown here is derived from an EMBL/GenBank/DDBJ whole genome shotgun (WGS) entry which is preliminary data.</text>
</comment>
<dbReference type="GO" id="GO:0046872">
    <property type="term" value="F:metal ion binding"/>
    <property type="evidence" value="ECO:0007669"/>
    <property type="project" value="UniProtKB-KW"/>
</dbReference>
<evidence type="ECO:0000256" key="8">
    <source>
        <dbReference type="ARBA" id="ARBA00022723"/>
    </source>
</evidence>
<evidence type="ECO:0000256" key="12">
    <source>
        <dbReference type="ARBA" id="ARBA00022842"/>
    </source>
</evidence>
<dbReference type="InterPro" id="IPR035966">
    <property type="entry name" value="PKF_sf"/>
</dbReference>
<evidence type="ECO:0000313" key="17">
    <source>
        <dbReference type="Proteomes" id="UP001210925"/>
    </source>
</evidence>
<dbReference type="FunFam" id="3.40.50.460:FF:000007">
    <property type="entry name" value="ATP-dependent 6-phosphofructokinase"/>
    <property type="match status" value="1"/>
</dbReference>
<keyword evidence="5" id="KW-0963">Cytoplasm</keyword>
<evidence type="ECO:0000313" key="16">
    <source>
        <dbReference type="EMBL" id="KAJ3258181.1"/>
    </source>
</evidence>
<evidence type="ECO:0000259" key="15">
    <source>
        <dbReference type="Pfam" id="PF00365"/>
    </source>
</evidence>
<keyword evidence="7" id="KW-0808">Transferase</keyword>
<dbReference type="GO" id="GO:0042802">
    <property type="term" value="F:identical protein binding"/>
    <property type="evidence" value="ECO:0007669"/>
    <property type="project" value="TreeGrafter"/>
</dbReference>
<keyword evidence="10" id="KW-0418">Kinase</keyword>
<dbReference type="GO" id="GO:0061621">
    <property type="term" value="P:canonical glycolysis"/>
    <property type="evidence" value="ECO:0007669"/>
    <property type="project" value="TreeGrafter"/>
</dbReference>
<comment type="catalytic activity">
    <reaction evidence="14">
        <text>beta-D-fructose 6-phosphate + ATP = beta-D-fructose 1,6-bisphosphate + ADP + H(+)</text>
        <dbReference type="Rhea" id="RHEA:16109"/>
        <dbReference type="ChEBI" id="CHEBI:15378"/>
        <dbReference type="ChEBI" id="CHEBI:30616"/>
        <dbReference type="ChEBI" id="CHEBI:32966"/>
        <dbReference type="ChEBI" id="CHEBI:57634"/>
        <dbReference type="ChEBI" id="CHEBI:456216"/>
        <dbReference type="EC" id="2.7.1.11"/>
    </reaction>
</comment>
<dbReference type="GO" id="GO:0005524">
    <property type="term" value="F:ATP binding"/>
    <property type="evidence" value="ECO:0007669"/>
    <property type="project" value="UniProtKB-KW"/>
</dbReference>
<organism evidence="16 17">
    <name type="scientific">Boothiomyces macroporosus</name>
    <dbReference type="NCBI Taxonomy" id="261099"/>
    <lineage>
        <taxon>Eukaryota</taxon>
        <taxon>Fungi</taxon>
        <taxon>Fungi incertae sedis</taxon>
        <taxon>Chytridiomycota</taxon>
        <taxon>Chytridiomycota incertae sedis</taxon>
        <taxon>Chytridiomycetes</taxon>
        <taxon>Rhizophydiales</taxon>
        <taxon>Terramycetaceae</taxon>
        <taxon>Boothiomyces</taxon>
    </lineage>
</organism>
<dbReference type="InterPro" id="IPR022953">
    <property type="entry name" value="ATP_PFK"/>
</dbReference>
<keyword evidence="8" id="KW-0479">Metal-binding</keyword>
<sequence length="645" mass="69606">MWNVAVKVDPIGNTINFVASNRFEFEPAPVDLPVTTEPAPPKPIVSRNKKIGILTSGGDSCGMNAAVRSITRVSLQKGCVPFAIYEGYQGLVDGGEKIKELRWDDVRGYTLSNIRYLAKGGTLIGTARCKEFRTREGRLKACYNLIKNGIDALVVIGGDGSLTGADTFRAEWTGLVDELVSTGKLTKEESAHLRNDLAIVGLVGSIDNDMSSTDITIGAVTSLHRICESVDSLTSTAQSHQRAFVVEVMGRHCGWLALMAAIAVGADCCFLPERPPPFNQEKYGNNWEQEMCDIVAKNRSFGNRKSLVIVCEGAIDKDLNPIKPDQVKKALEKIGLDTRVTTLGHVQRGGSTCAFDRYLATVQGVEAVEAVLRSNRDVPAPMIGMFQNKIVSIPLMEAVKLTQEVATSIAKKDFAHAMQLRDPGFTSSFNSYMESGLRASLEKSQATPKNLRVAILHCGAPAGGMNAATRILVRLCHSRGLTPLAIRNGFSGLVNGEISEMAWEDVRGWQVLGGTQLGTNRDHPEPIQGVNSTLNPSEVDHLVNTGAIAYNLQKHNINALVIIGGFEGFSAQIALTEARKVYPALCIPMVYLPATISNNIPGTDFSIGSDTALNVIVEACDRIRLSANASRKRVFVVEVHGGNCG</sequence>
<evidence type="ECO:0000256" key="4">
    <source>
        <dbReference type="ARBA" id="ARBA00012055"/>
    </source>
</evidence>
<dbReference type="Gene3D" id="3.40.50.460">
    <property type="entry name" value="Phosphofructokinase domain"/>
    <property type="match status" value="1"/>
</dbReference>
<dbReference type="GO" id="GO:0016208">
    <property type="term" value="F:AMP binding"/>
    <property type="evidence" value="ECO:0007669"/>
    <property type="project" value="TreeGrafter"/>
</dbReference>
<keyword evidence="6" id="KW-0021">Allosteric enzyme</keyword>
<dbReference type="GO" id="GO:0048029">
    <property type="term" value="F:monosaccharide binding"/>
    <property type="evidence" value="ECO:0007669"/>
    <property type="project" value="TreeGrafter"/>
</dbReference>
<dbReference type="GO" id="GO:0006002">
    <property type="term" value="P:fructose 6-phosphate metabolic process"/>
    <property type="evidence" value="ECO:0007669"/>
    <property type="project" value="InterPro"/>
</dbReference>
<evidence type="ECO:0000256" key="10">
    <source>
        <dbReference type="ARBA" id="ARBA00022777"/>
    </source>
</evidence>
<dbReference type="GO" id="GO:0030388">
    <property type="term" value="P:fructose 1,6-bisphosphate metabolic process"/>
    <property type="evidence" value="ECO:0007669"/>
    <property type="project" value="TreeGrafter"/>
</dbReference>
<feature type="domain" description="Phosphofructokinase" evidence="15">
    <location>
        <begin position="452"/>
        <end position="645"/>
    </location>
</feature>
<dbReference type="Pfam" id="PF00365">
    <property type="entry name" value="PFK"/>
    <property type="match status" value="2"/>
</dbReference>
<keyword evidence="11" id="KW-0067">ATP-binding</keyword>
<dbReference type="InterPro" id="IPR015912">
    <property type="entry name" value="Phosphofructokinase_CS"/>
</dbReference>